<evidence type="ECO:0000313" key="3">
    <source>
        <dbReference type="EMBL" id="EDW40985.1"/>
    </source>
</evidence>
<dbReference type="EMBL" id="CH480815">
    <property type="protein sequence ID" value="EDW40985.1"/>
    <property type="molecule type" value="Genomic_DNA"/>
</dbReference>
<dbReference type="FunFam" id="1.10.340.70:FF:000001">
    <property type="entry name" value="Retrovirus-related Pol polyprotein from transposon gypsy-like Protein"/>
    <property type="match status" value="1"/>
</dbReference>
<dbReference type="AlphaFoldDB" id="B4HLV3"/>
<dbReference type="HOGENOM" id="CLU_630498_0_0_1"/>
<dbReference type="GO" id="GO:0003964">
    <property type="term" value="F:RNA-directed DNA polymerase activity"/>
    <property type="evidence" value="ECO:0007669"/>
    <property type="project" value="UniProtKB-EC"/>
</dbReference>
<accession>B4HLV3</accession>
<dbReference type="InterPro" id="IPR043128">
    <property type="entry name" value="Rev_trsase/Diguanyl_cyclase"/>
</dbReference>
<sequence>MKDDQPVKQRYYPKNHKMQVEISTKVNDLLEKGCIEPSRSPYNSPIVMGGKVYKQSRLKGRILADSVGSREPAIYGVYGAVKGPAPMESDAIWHSASATFQRALDHVIGPEIVPHAFSYQYDIIVIGRTLQKHMRNLKEVFQRLWAGNRKGNAVICKFFRKELQYLGHRVTDQGIGMDPEKVAEIARQKPPGNVKELRQCLGYASWYRHFVYDFATLVQPLNALFKARLVADPILACPDFTKTKLRPYLKGYLKWLNSIEGPSGRIARWVQQYDFEISYRKGQLNVVARQPLQETSGRVSVKDDEQSREQQGCRWMKEMRRKDGKLYRHIPHWAGNEDVASWKMCVPIGQRQRVITENHDMPTAGHLGSRKTIARIAARYHWPGMHRDIRKYVRSCESCMKYKPSQLQAAGKMLTQVPEEPCGGSSWTPPYLKAV</sequence>
<dbReference type="PANTHER" id="PTHR37984">
    <property type="entry name" value="PROTEIN CBG26694"/>
    <property type="match status" value="1"/>
</dbReference>
<evidence type="ECO:0000313" key="4">
    <source>
        <dbReference type="EMBL" id="EDW54718.1"/>
    </source>
</evidence>
<dbReference type="SUPFAM" id="SSF56672">
    <property type="entry name" value="DNA/RNA polymerases"/>
    <property type="match status" value="1"/>
</dbReference>
<reference evidence="3 5" key="1">
    <citation type="journal article" date="2007" name="Nature">
        <title>Evolution of genes and genomes on the Drosophila phylogeny.</title>
        <authorList>
            <consortium name="Drosophila 12 Genomes Consortium"/>
            <person name="Clark A.G."/>
            <person name="Eisen M.B."/>
            <person name="Smith D.R."/>
            <person name="Bergman C.M."/>
            <person name="Oliver B."/>
            <person name="Markow T.A."/>
            <person name="Kaufman T.C."/>
            <person name="Kellis M."/>
            <person name="Gelbart W."/>
            <person name="Iyer V.N."/>
            <person name="Pollard D.A."/>
            <person name="Sackton T.B."/>
            <person name="Larracuente A.M."/>
            <person name="Singh N.D."/>
            <person name="Abad J.P."/>
            <person name="Abt D.N."/>
            <person name="Adryan B."/>
            <person name="Aguade M."/>
            <person name="Akashi H."/>
            <person name="Anderson W.W."/>
            <person name="Aquadro C.F."/>
            <person name="Ardell D.H."/>
            <person name="Arguello R."/>
            <person name="Artieri C.G."/>
            <person name="Barbash D.A."/>
            <person name="Barker D."/>
            <person name="Barsanti P."/>
            <person name="Batterham P."/>
            <person name="Batzoglou S."/>
            <person name="Begun D."/>
            <person name="Bhutkar A."/>
            <person name="Blanco E."/>
            <person name="Bosak S.A."/>
            <person name="Bradley R.K."/>
            <person name="Brand A.D."/>
            <person name="Brent M.R."/>
            <person name="Brooks A.N."/>
            <person name="Brown R.H."/>
            <person name="Butlin R.K."/>
            <person name="Caggese C."/>
            <person name="Calvi B.R."/>
            <person name="Bernardo de Carvalho A."/>
            <person name="Caspi A."/>
            <person name="Castrezana S."/>
            <person name="Celniker S.E."/>
            <person name="Chang J.L."/>
            <person name="Chapple C."/>
            <person name="Chatterji S."/>
            <person name="Chinwalla A."/>
            <person name="Civetta A."/>
            <person name="Clifton S.W."/>
            <person name="Comeron J.M."/>
            <person name="Costello J.C."/>
            <person name="Coyne J.A."/>
            <person name="Daub J."/>
            <person name="David R.G."/>
            <person name="Delcher A.L."/>
            <person name="Delehaunty K."/>
            <person name="Do C.B."/>
            <person name="Ebling H."/>
            <person name="Edwards K."/>
            <person name="Eickbush T."/>
            <person name="Evans J.D."/>
            <person name="Filipski A."/>
            <person name="Findeiss S."/>
            <person name="Freyhult E."/>
            <person name="Fulton L."/>
            <person name="Fulton R."/>
            <person name="Garcia A.C."/>
            <person name="Gardiner A."/>
            <person name="Garfield D.A."/>
            <person name="Garvin B.E."/>
            <person name="Gibson G."/>
            <person name="Gilbert D."/>
            <person name="Gnerre S."/>
            <person name="Godfrey J."/>
            <person name="Good R."/>
            <person name="Gotea V."/>
            <person name="Gravely B."/>
            <person name="Greenberg A.J."/>
            <person name="Griffiths-Jones S."/>
            <person name="Gross S."/>
            <person name="Guigo R."/>
            <person name="Gustafson E.A."/>
            <person name="Haerty W."/>
            <person name="Hahn M.W."/>
            <person name="Halligan D.L."/>
            <person name="Halpern A.L."/>
            <person name="Halter G.M."/>
            <person name="Han M.V."/>
            <person name="Heger A."/>
            <person name="Hillier L."/>
            <person name="Hinrichs A.S."/>
            <person name="Holmes I."/>
            <person name="Hoskins R.A."/>
            <person name="Hubisz M.J."/>
            <person name="Hultmark D."/>
            <person name="Huntley M.A."/>
            <person name="Jaffe D.B."/>
            <person name="Jagadeeshan S."/>
            <person name="Jeck W.R."/>
            <person name="Johnson J."/>
            <person name="Jones C.D."/>
            <person name="Jordan W.C."/>
            <person name="Karpen G.H."/>
            <person name="Kataoka E."/>
            <person name="Keightley P.D."/>
            <person name="Kheradpour P."/>
            <person name="Kirkness E.F."/>
            <person name="Koerich L.B."/>
            <person name="Kristiansen K."/>
            <person name="Kudrna D."/>
            <person name="Kulathinal R.J."/>
            <person name="Kumar S."/>
            <person name="Kwok R."/>
            <person name="Lander E."/>
            <person name="Langley C.H."/>
            <person name="Lapoint R."/>
            <person name="Lazzaro B.P."/>
            <person name="Lee S.J."/>
            <person name="Levesque L."/>
            <person name="Li R."/>
            <person name="Lin C.F."/>
            <person name="Lin M.F."/>
            <person name="Lindblad-Toh K."/>
            <person name="Llopart A."/>
            <person name="Long M."/>
            <person name="Low L."/>
            <person name="Lozovsky E."/>
            <person name="Lu J."/>
            <person name="Luo M."/>
            <person name="Machado C.A."/>
            <person name="Makalowski W."/>
            <person name="Marzo M."/>
            <person name="Matsuda M."/>
            <person name="Matzkin L."/>
            <person name="McAllister B."/>
            <person name="McBride C.S."/>
            <person name="McKernan B."/>
            <person name="McKernan K."/>
            <person name="Mendez-Lago M."/>
            <person name="Minx P."/>
            <person name="Mollenhauer M.U."/>
            <person name="Montooth K."/>
            <person name="Mount S.M."/>
            <person name="Mu X."/>
            <person name="Myers E."/>
            <person name="Negre B."/>
            <person name="Newfeld S."/>
            <person name="Nielsen R."/>
            <person name="Noor M.A."/>
            <person name="O'Grady P."/>
            <person name="Pachter L."/>
            <person name="Papaceit M."/>
            <person name="Parisi M.J."/>
            <person name="Parisi M."/>
            <person name="Parts L."/>
            <person name="Pedersen J.S."/>
            <person name="Pesole G."/>
            <person name="Phillippy A.M."/>
            <person name="Ponting C.P."/>
            <person name="Pop M."/>
            <person name="Porcelli D."/>
            <person name="Powell J.R."/>
            <person name="Prohaska S."/>
            <person name="Pruitt K."/>
            <person name="Puig M."/>
            <person name="Quesneville H."/>
            <person name="Ram K.R."/>
            <person name="Rand D."/>
            <person name="Rasmussen M.D."/>
            <person name="Reed L.K."/>
            <person name="Reenan R."/>
            <person name="Reily A."/>
            <person name="Remington K.A."/>
            <person name="Rieger T.T."/>
            <person name="Ritchie M.G."/>
            <person name="Robin C."/>
            <person name="Rogers Y.H."/>
            <person name="Rohde C."/>
            <person name="Rozas J."/>
            <person name="Rubenfield M.J."/>
            <person name="Ruiz A."/>
            <person name="Russo S."/>
            <person name="Salzberg S.L."/>
            <person name="Sanchez-Gracia A."/>
            <person name="Saranga D.J."/>
            <person name="Sato H."/>
            <person name="Schaeffer S.W."/>
            <person name="Schatz M.C."/>
            <person name="Schlenke T."/>
            <person name="Schwartz R."/>
            <person name="Segarra C."/>
            <person name="Singh R.S."/>
            <person name="Sirot L."/>
            <person name="Sirota M."/>
            <person name="Sisneros N.B."/>
            <person name="Smith C.D."/>
            <person name="Smith T.F."/>
            <person name="Spieth J."/>
            <person name="Stage D.E."/>
            <person name="Stark A."/>
            <person name="Stephan W."/>
            <person name="Strausberg R.L."/>
            <person name="Strempel S."/>
            <person name="Sturgill D."/>
            <person name="Sutton G."/>
            <person name="Sutton G.G."/>
            <person name="Tao W."/>
            <person name="Teichmann S."/>
            <person name="Tobari Y.N."/>
            <person name="Tomimura Y."/>
            <person name="Tsolas J.M."/>
            <person name="Valente V.L."/>
            <person name="Venter E."/>
            <person name="Venter J.C."/>
            <person name="Vicario S."/>
            <person name="Vieira F.G."/>
            <person name="Vilella A.J."/>
            <person name="Villasante A."/>
            <person name="Walenz B."/>
            <person name="Wang J."/>
            <person name="Wasserman M."/>
            <person name="Watts T."/>
            <person name="Wilson D."/>
            <person name="Wilson R.K."/>
            <person name="Wing R.A."/>
            <person name="Wolfner M.F."/>
            <person name="Wong A."/>
            <person name="Wong G.K."/>
            <person name="Wu C.I."/>
            <person name="Wu G."/>
            <person name="Yamamoto D."/>
            <person name="Yang H.P."/>
            <person name="Yang S.P."/>
            <person name="Yorke J.A."/>
            <person name="Yoshida K."/>
            <person name="Zdobnov E."/>
            <person name="Zhang P."/>
            <person name="Zhang Y."/>
            <person name="Zimin A.V."/>
            <person name="Baldwin J."/>
            <person name="Abdouelleil A."/>
            <person name="Abdulkadir J."/>
            <person name="Abebe A."/>
            <person name="Abera B."/>
            <person name="Abreu J."/>
            <person name="Acer S.C."/>
            <person name="Aftuck L."/>
            <person name="Alexander A."/>
            <person name="An P."/>
            <person name="Anderson E."/>
            <person name="Anderson S."/>
            <person name="Arachi H."/>
            <person name="Azer M."/>
            <person name="Bachantsang P."/>
            <person name="Barry A."/>
            <person name="Bayul T."/>
            <person name="Berlin A."/>
            <person name="Bessette D."/>
            <person name="Bloom T."/>
            <person name="Blye J."/>
            <person name="Boguslavskiy L."/>
            <person name="Bonnet C."/>
            <person name="Boukhgalter B."/>
            <person name="Bourzgui I."/>
            <person name="Brown A."/>
            <person name="Cahill P."/>
            <person name="Channer S."/>
            <person name="Cheshatsang Y."/>
            <person name="Chuda L."/>
            <person name="Citroen M."/>
            <person name="Collymore A."/>
            <person name="Cooke P."/>
            <person name="Costello M."/>
            <person name="D'Aco K."/>
            <person name="Daza R."/>
            <person name="De Haan G."/>
            <person name="DeGray S."/>
            <person name="DeMaso C."/>
            <person name="Dhargay N."/>
            <person name="Dooley K."/>
            <person name="Dooley E."/>
            <person name="Doricent M."/>
            <person name="Dorje P."/>
            <person name="Dorjee K."/>
            <person name="Dupes A."/>
            <person name="Elong R."/>
            <person name="Falk J."/>
            <person name="Farina A."/>
            <person name="Faro S."/>
            <person name="Ferguson D."/>
            <person name="Fisher S."/>
            <person name="Foley C.D."/>
            <person name="Franke A."/>
            <person name="Friedrich D."/>
            <person name="Gadbois L."/>
            <person name="Gearin G."/>
            <person name="Gearin C.R."/>
            <person name="Giannoukos G."/>
            <person name="Goode T."/>
            <person name="Graham J."/>
            <person name="Grandbois E."/>
            <person name="Grewal S."/>
            <person name="Gyaltsen K."/>
            <person name="Hafez N."/>
            <person name="Hagos B."/>
            <person name="Hall J."/>
            <person name="Henson C."/>
            <person name="Hollinger A."/>
            <person name="Honan T."/>
            <person name="Huard M.D."/>
            <person name="Hughes L."/>
            <person name="Hurhula B."/>
            <person name="Husby M.E."/>
            <person name="Kamat A."/>
            <person name="Kanga B."/>
            <person name="Kashin S."/>
            <person name="Khazanovich D."/>
            <person name="Kisner P."/>
            <person name="Lance K."/>
            <person name="Lara M."/>
            <person name="Lee W."/>
            <person name="Lennon N."/>
            <person name="Letendre F."/>
            <person name="LeVine R."/>
            <person name="Lipovsky A."/>
            <person name="Liu X."/>
            <person name="Liu J."/>
            <person name="Liu S."/>
            <person name="Lokyitsang T."/>
            <person name="Lokyitsang Y."/>
            <person name="Lubonja R."/>
            <person name="Lui A."/>
            <person name="MacDonald P."/>
            <person name="Magnisalis V."/>
            <person name="Maru K."/>
            <person name="Matthews C."/>
            <person name="McCusker W."/>
            <person name="McDonough S."/>
            <person name="Mehta T."/>
            <person name="Meldrim J."/>
            <person name="Meneus L."/>
            <person name="Mihai O."/>
            <person name="Mihalev A."/>
            <person name="Mihova T."/>
            <person name="Mittelman R."/>
            <person name="Mlenga V."/>
            <person name="Montmayeur A."/>
            <person name="Mulrain L."/>
            <person name="Navidi A."/>
            <person name="Naylor J."/>
            <person name="Negash T."/>
            <person name="Nguyen T."/>
            <person name="Nguyen N."/>
            <person name="Nicol R."/>
            <person name="Norbu C."/>
            <person name="Norbu N."/>
            <person name="Novod N."/>
            <person name="O'Neill B."/>
            <person name="Osman S."/>
            <person name="Markiewicz E."/>
            <person name="Oyono O.L."/>
            <person name="Patti C."/>
            <person name="Phunkhang P."/>
            <person name="Pierre F."/>
            <person name="Priest M."/>
            <person name="Raghuraman S."/>
            <person name="Rege F."/>
            <person name="Reyes R."/>
            <person name="Rise C."/>
            <person name="Rogov P."/>
            <person name="Ross K."/>
            <person name="Ryan E."/>
            <person name="Settipalli S."/>
            <person name="Shea T."/>
            <person name="Sherpa N."/>
            <person name="Shi L."/>
            <person name="Shih D."/>
            <person name="Sparrow T."/>
            <person name="Spaulding J."/>
            <person name="Stalker J."/>
            <person name="Stange-Thomann N."/>
            <person name="Stavropoulos S."/>
            <person name="Stone C."/>
            <person name="Strader C."/>
            <person name="Tesfaye S."/>
            <person name="Thomson T."/>
            <person name="Thoulutsang Y."/>
            <person name="Thoulutsang D."/>
            <person name="Topham K."/>
            <person name="Topping I."/>
            <person name="Tsamla T."/>
            <person name="Vassiliev H."/>
            <person name="Vo A."/>
            <person name="Wangchuk T."/>
            <person name="Wangdi T."/>
            <person name="Weiand M."/>
            <person name="Wilkinson J."/>
            <person name="Wilson A."/>
            <person name="Yadav S."/>
            <person name="Young G."/>
            <person name="Yu Q."/>
            <person name="Zembek L."/>
            <person name="Zhong D."/>
            <person name="Zimmer A."/>
            <person name="Zwirko Z."/>
            <person name="Jaffe D.B."/>
            <person name="Alvarez P."/>
            <person name="Brockman W."/>
            <person name="Butler J."/>
            <person name="Chin C."/>
            <person name="Gnerre S."/>
            <person name="Grabherr M."/>
            <person name="Kleber M."/>
            <person name="Mauceli E."/>
            <person name="MacCallum I."/>
        </authorList>
    </citation>
    <scope>NUCLEOTIDE SEQUENCE [LARGE SCALE GENOMIC DNA]</scope>
    <source>
        <strain evidence="3">Rob3c</strain>
        <strain evidence="5">Rob3c / Tucson 14021-0248.25</strain>
    </source>
</reference>
<dbReference type="Gene3D" id="3.10.10.10">
    <property type="entry name" value="HIV Type 1 Reverse Transcriptase, subunit A, domain 1"/>
    <property type="match status" value="1"/>
</dbReference>
<dbReference type="InterPro" id="IPR043502">
    <property type="entry name" value="DNA/RNA_pol_sf"/>
</dbReference>
<name>B4HLV3_DROSE</name>
<dbReference type="Pfam" id="PF17921">
    <property type="entry name" value="Integrase_H2C2"/>
    <property type="match status" value="1"/>
</dbReference>
<dbReference type="InterPro" id="IPR050951">
    <property type="entry name" value="Retrovirus_Pol_polyprotein"/>
</dbReference>
<keyword evidence="5" id="KW-1185">Reference proteome</keyword>
<dbReference type="Gene3D" id="3.30.70.270">
    <property type="match status" value="2"/>
</dbReference>
<dbReference type="PANTHER" id="PTHR37984:SF5">
    <property type="entry name" value="PROTEIN NYNRIN-LIKE"/>
    <property type="match status" value="1"/>
</dbReference>
<dbReference type="EMBL" id="CH481388">
    <property type="protein sequence ID" value="EDW54718.1"/>
    <property type="molecule type" value="Genomic_DNA"/>
</dbReference>
<evidence type="ECO:0000313" key="5">
    <source>
        <dbReference type="Proteomes" id="UP000001292"/>
    </source>
</evidence>
<evidence type="ECO:0000259" key="2">
    <source>
        <dbReference type="Pfam" id="PF17921"/>
    </source>
</evidence>
<dbReference type="STRING" id="7238.B4HLV3"/>
<protein>
    <recommendedName>
        <fullName evidence="1">RNA-directed DNA polymerase</fullName>
        <ecNumber evidence="1">2.7.7.49</ecNumber>
    </recommendedName>
</protein>
<evidence type="ECO:0000256" key="1">
    <source>
        <dbReference type="ARBA" id="ARBA00012493"/>
    </source>
</evidence>
<dbReference type="InterPro" id="IPR041588">
    <property type="entry name" value="Integrase_H2C2"/>
</dbReference>
<organism evidence="5">
    <name type="scientific">Drosophila sechellia</name>
    <name type="common">Fruit fly</name>
    <dbReference type="NCBI Taxonomy" id="7238"/>
    <lineage>
        <taxon>Eukaryota</taxon>
        <taxon>Metazoa</taxon>
        <taxon>Ecdysozoa</taxon>
        <taxon>Arthropoda</taxon>
        <taxon>Hexapoda</taxon>
        <taxon>Insecta</taxon>
        <taxon>Pterygota</taxon>
        <taxon>Neoptera</taxon>
        <taxon>Endopterygota</taxon>
        <taxon>Diptera</taxon>
        <taxon>Brachycera</taxon>
        <taxon>Muscomorpha</taxon>
        <taxon>Ephydroidea</taxon>
        <taxon>Drosophilidae</taxon>
        <taxon>Drosophila</taxon>
        <taxon>Sophophora</taxon>
    </lineage>
</organism>
<dbReference type="Gene3D" id="1.10.340.70">
    <property type="match status" value="1"/>
</dbReference>
<proteinExistence type="predicted"/>
<gene>
    <name evidence="3" type="primary">Dsec\GM25213</name>
    <name evidence="4" type="synonym">Dsec\GM16885</name>
    <name evidence="4" type="ORF">Dsec_GM16885</name>
    <name evidence="3" type="ORF">Dsec_GM25213</name>
    <name evidence="3" type="ORF">GM16885</name>
    <name evidence="3" type="ORF">GM25213</name>
</gene>
<dbReference type="EC" id="2.7.7.49" evidence="1"/>
<feature type="domain" description="Integrase zinc-binding" evidence="2">
    <location>
        <begin position="346"/>
        <end position="405"/>
    </location>
</feature>
<reference evidence="3" key="2">
    <citation type="submission" date="2008-06" db="EMBL/GenBank/DDBJ databases">
        <authorList>
            <consortium name="FlyBase"/>
        </authorList>
    </citation>
    <scope>NUCLEOTIDE SEQUENCE</scope>
    <source>
        <strain evidence="3">Rob3c</strain>
    </source>
</reference>
<dbReference type="OMA" id="KEFAIAY"/>
<dbReference type="Proteomes" id="UP000001292">
    <property type="component" value="Unassembled WGS sequence"/>
</dbReference>